<protein>
    <recommendedName>
        <fullName evidence="4">HTH luxR-type domain-containing protein</fullName>
    </recommendedName>
</protein>
<name>A0A0M3ASV7_9SPHN</name>
<evidence type="ECO:0000256" key="3">
    <source>
        <dbReference type="ARBA" id="ARBA00023163"/>
    </source>
</evidence>
<dbReference type="GO" id="GO:0003677">
    <property type="term" value="F:DNA binding"/>
    <property type="evidence" value="ECO:0007669"/>
    <property type="project" value="UniProtKB-KW"/>
</dbReference>
<keyword evidence="2" id="KW-0238">DNA-binding</keyword>
<dbReference type="InterPro" id="IPR000792">
    <property type="entry name" value="Tscrpt_reg_LuxR_C"/>
</dbReference>
<evidence type="ECO:0000313" key="5">
    <source>
        <dbReference type="EMBL" id="KKW91614.1"/>
    </source>
</evidence>
<dbReference type="PROSITE" id="PS00622">
    <property type="entry name" value="HTH_LUXR_1"/>
    <property type="match status" value="1"/>
</dbReference>
<keyword evidence="3" id="KW-0804">Transcription</keyword>
<keyword evidence="6" id="KW-1185">Reference proteome</keyword>
<gene>
    <name evidence="5" type="ORF">YP76_14675</name>
</gene>
<dbReference type="PANTHER" id="PTHR44688">
    <property type="entry name" value="DNA-BINDING TRANSCRIPTIONAL ACTIVATOR DEVR_DOSR"/>
    <property type="match status" value="1"/>
</dbReference>
<evidence type="ECO:0000256" key="1">
    <source>
        <dbReference type="ARBA" id="ARBA00023015"/>
    </source>
</evidence>
<dbReference type="STRING" id="56193.YP76_14675"/>
<dbReference type="CDD" id="cd06170">
    <property type="entry name" value="LuxR_C_like"/>
    <property type="match status" value="1"/>
</dbReference>
<dbReference type="Proteomes" id="UP000033874">
    <property type="component" value="Unassembled WGS sequence"/>
</dbReference>
<accession>A0A0M3ASV7</accession>
<keyword evidence="1" id="KW-0805">Transcription regulation</keyword>
<sequence>MGKAAAILYEASMAIATQTSNPRGLVSFDGSLLDSVSKCISSIGRDAFTEFFLEFVLQVGAAQVTAFSYEADMANCLLSRNFLSEERGGTLAAAYVDGWFREDPLFKRARAMEDGECAVVRLESLLPELDEKYVSMFFGAPGFRTKTAILLAQDSRRMILNLYLARDPSSVSSIALDSIPTELYQLIGRMLATHFARLKPPEFPLPLAVLSEREKQVCLGMLAGRKAEAIAENIGVSANSVVTYRQRAYQKLGISSRGQLFSICRIQEGGAFSA</sequence>
<dbReference type="Gene3D" id="1.10.10.10">
    <property type="entry name" value="Winged helix-like DNA-binding domain superfamily/Winged helix DNA-binding domain"/>
    <property type="match status" value="1"/>
</dbReference>
<comment type="caution">
    <text evidence="5">The sequence shown here is derived from an EMBL/GenBank/DDBJ whole genome shotgun (WGS) entry which is preliminary data.</text>
</comment>
<dbReference type="Pfam" id="PF00196">
    <property type="entry name" value="GerE"/>
    <property type="match status" value="1"/>
</dbReference>
<reference evidence="5 6" key="1">
    <citation type="submission" date="2015-04" db="EMBL/GenBank/DDBJ databases">
        <title>Genome sequence of aromatic hydrocarbons-degrading Sphingobium chungbukense DJ77.</title>
        <authorList>
            <person name="Kim Y.-C."/>
            <person name="Chae J.-C."/>
        </authorList>
    </citation>
    <scope>NUCLEOTIDE SEQUENCE [LARGE SCALE GENOMIC DNA]</scope>
    <source>
        <strain evidence="5 6">DJ77</strain>
    </source>
</reference>
<evidence type="ECO:0000313" key="6">
    <source>
        <dbReference type="Proteomes" id="UP000033874"/>
    </source>
</evidence>
<dbReference type="GO" id="GO:0006355">
    <property type="term" value="P:regulation of DNA-templated transcription"/>
    <property type="evidence" value="ECO:0007669"/>
    <property type="project" value="InterPro"/>
</dbReference>
<dbReference type="InterPro" id="IPR036388">
    <property type="entry name" value="WH-like_DNA-bd_sf"/>
</dbReference>
<dbReference type="PANTHER" id="PTHR44688:SF16">
    <property type="entry name" value="DNA-BINDING TRANSCRIPTIONAL ACTIVATOR DEVR_DOSR"/>
    <property type="match status" value="1"/>
</dbReference>
<feature type="domain" description="HTH luxR-type" evidence="4">
    <location>
        <begin position="206"/>
        <end position="268"/>
    </location>
</feature>
<organism evidence="5 6">
    <name type="scientific">Sphingobium chungbukense</name>
    <dbReference type="NCBI Taxonomy" id="56193"/>
    <lineage>
        <taxon>Bacteria</taxon>
        <taxon>Pseudomonadati</taxon>
        <taxon>Pseudomonadota</taxon>
        <taxon>Alphaproteobacteria</taxon>
        <taxon>Sphingomonadales</taxon>
        <taxon>Sphingomonadaceae</taxon>
        <taxon>Sphingobium</taxon>
    </lineage>
</organism>
<dbReference type="PATRIC" id="fig|56193.3.peg.3064"/>
<dbReference type="InterPro" id="IPR016032">
    <property type="entry name" value="Sig_transdc_resp-reg_C-effctor"/>
</dbReference>
<dbReference type="PROSITE" id="PS50043">
    <property type="entry name" value="HTH_LUXR_2"/>
    <property type="match status" value="1"/>
</dbReference>
<proteinExistence type="predicted"/>
<evidence type="ECO:0000256" key="2">
    <source>
        <dbReference type="ARBA" id="ARBA00023125"/>
    </source>
</evidence>
<dbReference type="EMBL" id="LBIC01000006">
    <property type="protein sequence ID" value="KKW91614.1"/>
    <property type="molecule type" value="Genomic_DNA"/>
</dbReference>
<evidence type="ECO:0000259" key="4">
    <source>
        <dbReference type="PROSITE" id="PS50043"/>
    </source>
</evidence>
<dbReference type="SMART" id="SM00421">
    <property type="entry name" value="HTH_LUXR"/>
    <property type="match status" value="1"/>
</dbReference>
<dbReference type="AlphaFoldDB" id="A0A0M3ASV7"/>
<dbReference type="SUPFAM" id="SSF46894">
    <property type="entry name" value="C-terminal effector domain of the bipartite response regulators"/>
    <property type="match status" value="1"/>
</dbReference>